<gene>
    <name evidence="3" type="ORF">ILUMI_19062</name>
</gene>
<evidence type="ECO:0000259" key="2">
    <source>
        <dbReference type="Pfam" id="PF03015"/>
    </source>
</evidence>
<dbReference type="AlphaFoldDB" id="A0A8K0CL93"/>
<dbReference type="InterPro" id="IPR033640">
    <property type="entry name" value="FAR_C"/>
</dbReference>
<name>A0A8K0CL93_IGNLU</name>
<feature type="non-terminal residue" evidence="3">
    <location>
        <position position="119"/>
    </location>
</feature>
<sequence>MWKIQQRITKGFEVFEYYTSNQWDFNNDGSLMARNLLTDAEKELYKVDGQGLDVEDYFYHCIHAARLYILKETDDTLPAARRHMKVMWFVDKFCKILMLIGFGYLLMQYFVYPVMGLNS</sequence>
<protein>
    <recommendedName>
        <fullName evidence="2">Fatty acyl-CoA reductase C-terminal domain-containing protein</fullName>
    </recommendedName>
</protein>
<keyword evidence="4" id="KW-1185">Reference proteome</keyword>
<keyword evidence="1" id="KW-1133">Transmembrane helix</keyword>
<feature type="transmembrane region" description="Helical" evidence="1">
    <location>
        <begin position="93"/>
        <end position="112"/>
    </location>
</feature>
<organism evidence="3 4">
    <name type="scientific">Ignelater luminosus</name>
    <name type="common">Cucubano</name>
    <name type="synonym">Pyrophorus luminosus</name>
    <dbReference type="NCBI Taxonomy" id="2038154"/>
    <lineage>
        <taxon>Eukaryota</taxon>
        <taxon>Metazoa</taxon>
        <taxon>Ecdysozoa</taxon>
        <taxon>Arthropoda</taxon>
        <taxon>Hexapoda</taxon>
        <taxon>Insecta</taxon>
        <taxon>Pterygota</taxon>
        <taxon>Neoptera</taxon>
        <taxon>Endopterygota</taxon>
        <taxon>Coleoptera</taxon>
        <taxon>Polyphaga</taxon>
        <taxon>Elateriformia</taxon>
        <taxon>Elateroidea</taxon>
        <taxon>Elateridae</taxon>
        <taxon>Agrypninae</taxon>
        <taxon>Pyrophorini</taxon>
        <taxon>Ignelater</taxon>
    </lineage>
</organism>
<dbReference type="OrthoDB" id="429813at2759"/>
<evidence type="ECO:0000256" key="1">
    <source>
        <dbReference type="SAM" id="Phobius"/>
    </source>
</evidence>
<dbReference type="CDD" id="cd09071">
    <property type="entry name" value="FAR_C"/>
    <property type="match status" value="1"/>
</dbReference>
<reference evidence="3" key="1">
    <citation type="submission" date="2019-08" db="EMBL/GenBank/DDBJ databases">
        <title>The genome of the North American firefly Photinus pyralis.</title>
        <authorList>
            <consortium name="Photinus pyralis genome working group"/>
            <person name="Fallon T.R."/>
            <person name="Sander Lower S.E."/>
            <person name="Weng J.-K."/>
        </authorList>
    </citation>
    <scope>NUCLEOTIDE SEQUENCE</scope>
    <source>
        <strain evidence="3">TRF0915ILg1</strain>
        <tissue evidence="3">Whole body</tissue>
    </source>
</reference>
<dbReference type="EMBL" id="VTPC01085101">
    <property type="protein sequence ID" value="KAF2887111.1"/>
    <property type="molecule type" value="Genomic_DNA"/>
</dbReference>
<evidence type="ECO:0000313" key="4">
    <source>
        <dbReference type="Proteomes" id="UP000801492"/>
    </source>
</evidence>
<evidence type="ECO:0000313" key="3">
    <source>
        <dbReference type="EMBL" id="KAF2887111.1"/>
    </source>
</evidence>
<dbReference type="Pfam" id="PF03015">
    <property type="entry name" value="Sterile"/>
    <property type="match status" value="1"/>
</dbReference>
<comment type="caution">
    <text evidence="3">The sequence shown here is derived from an EMBL/GenBank/DDBJ whole genome shotgun (WGS) entry which is preliminary data.</text>
</comment>
<proteinExistence type="predicted"/>
<dbReference type="Proteomes" id="UP000801492">
    <property type="component" value="Unassembled WGS sequence"/>
</dbReference>
<feature type="domain" description="Fatty acyl-CoA reductase C-terminal" evidence="2">
    <location>
        <begin position="1"/>
        <end position="72"/>
    </location>
</feature>
<keyword evidence="1" id="KW-0472">Membrane</keyword>
<accession>A0A8K0CL93</accession>
<keyword evidence="1" id="KW-0812">Transmembrane</keyword>